<name>A0A521BWW6_9RHOB</name>
<sequence length="405" mass="43095">MADALRGGLVINEIYPQPIVAGGGGFDSDQSGTADPTDEFIEFFNSSDDPIDMSGLELWDPGTGNWFTFPQGAILPAGGYAVVITNVSPGGTLPDADLSYSAGRPGPLINNPGDNIILHDPAASEFIVAAFGNWPIADPHDPTTAPGGAPGLAAFPPDATQVGTGEHFGPLIPGQSIQRIPNGGDSFDNDTPPTPGSVNLCFVSGTMIETPDGPRLIETLAVGDAICTASGGRTVIRWIGLRRMLAAGLRENPQQWPIRFAAGALAPGLPDAPLRLSPQHRIIVSGPIARRMFDTNEVLVAAKDFLDLPGVDREMPEQDFWYIHLMTDHHDIVLAQGVAAETLYFGKVARDNLPVESIAEILAIFPDLAGQIDPQSARTLAKGRPARRLIERHLLNEKPLQRPLI</sequence>
<dbReference type="AlphaFoldDB" id="A0A521BWW6"/>
<dbReference type="RefSeq" id="WP_142662055.1">
    <property type="nucleotide sequence ID" value="NZ_FXTK01000003.1"/>
</dbReference>
<dbReference type="OrthoDB" id="6305173at2"/>
<dbReference type="SUPFAM" id="SSF51294">
    <property type="entry name" value="Hedgehog/intein (Hint) domain"/>
    <property type="match status" value="1"/>
</dbReference>
<dbReference type="Gene3D" id="2.60.40.1260">
    <property type="entry name" value="Lamin Tail domain"/>
    <property type="match status" value="1"/>
</dbReference>
<dbReference type="Proteomes" id="UP000319014">
    <property type="component" value="Unassembled WGS sequence"/>
</dbReference>
<dbReference type="InterPro" id="IPR028992">
    <property type="entry name" value="Hedgehog/Intein_dom"/>
</dbReference>
<evidence type="ECO:0000313" key="3">
    <source>
        <dbReference type="Proteomes" id="UP000319014"/>
    </source>
</evidence>
<evidence type="ECO:0000259" key="1">
    <source>
        <dbReference type="PROSITE" id="PS51841"/>
    </source>
</evidence>
<dbReference type="SUPFAM" id="SSF74853">
    <property type="entry name" value="Lamin A/C globular tail domain"/>
    <property type="match status" value="1"/>
</dbReference>
<dbReference type="Pfam" id="PF00932">
    <property type="entry name" value="LTD"/>
    <property type="match status" value="1"/>
</dbReference>
<gene>
    <name evidence="2" type="ORF">SAMN06265221_103191</name>
</gene>
<organism evidence="2 3">
    <name type="scientific">Paracoccus laeviglucosivorans</name>
    <dbReference type="NCBI Taxonomy" id="1197861"/>
    <lineage>
        <taxon>Bacteria</taxon>
        <taxon>Pseudomonadati</taxon>
        <taxon>Pseudomonadota</taxon>
        <taxon>Alphaproteobacteria</taxon>
        <taxon>Rhodobacterales</taxon>
        <taxon>Paracoccaceae</taxon>
        <taxon>Paracoccus</taxon>
    </lineage>
</organism>
<feature type="domain" description="LTD" evidence="1">
    <location>
        <begin position="1"/>
        <end position="130"/>
    </location>
</feature>
<dbReference type="Pfam" id="PF13403">
    <property type="entry name" value="Hint_2"/>
    <property type="match status" value="1"/>
</dbReference>
<dbReference type="PROSITE" id="PS51841">
    <property type="entry name" value="LTD"/>
    <property type="match status" value="1"/>
</dbReference>
<dbReference type="InterPro" id="IPR036415">
    <property type="entry name" value="Lamin_tail_dom_sf"/>
</dbReference>
<dbReference type="EMBL" id="FXTK01000003">
    <property type="protein sequence ID" value="SMO51697.1"/>
    <property type="molecule type" value="Genomic_DNA"/>
</dbReference>
<reference evidence="2 3" key="1">
    <citation type="submission" date="2017-05" db="EMBL/GenBank/DDBJ databases">
        <authorList>
            <person name="Varghese N."/>
            <person name="Submissions S."/>
        </authorList>
    </citation>
    <scope>NUCLEOTIDE SEQUENCE [LARGE SCALE GENOMIC DNA]</scope>
    <source>
        <strain evidence="2 3">DSM 100094</strain>
    </source>
</reference>
<proteinExistence type="predicted"/>
<evidence type="ECO:0000313" key="2">
    <source>
        <dbReference type="EMBL" id="SMO51697.1"/>
    </source>
</evidence>
<keyword evidence="3" id="KW-1185">Reference proteome</keyword>
<accession>A0A521BWW6</accession>
<dbReference type="InterPro" id="IPR001322">
    <property type="entry name" value="Lamin_tail_dom"/>
</dbReference>
<dbReference type="InterPro" id="IPR036844">
    <property type="entry name" value="Hint_dom_sf"/>
</dbReference>
<protein>
    <submittedName>
        <fullName evidence="2">Lamin Tail Domain</fullName>
    </submittedName>
</protein>